<feature type="transmembrane region" description="Helical" evidence="2">
    <location>
        <begin position="87"/>
        <end position="105"/>
    </location>
</feature>
<comment type="caution">
    <text evidence="3">The sequence shown here is derived from an EMBL/GenBank/DDBJ whole genome shotgun (WGS) entry which is preliminary data.</text>
</comment>
<keyword evidence="2" id="KW-0812">Transmembrane</keyword>
<evidence type="ECO:0000313" key="3">
    <source>
        <dbReference type="EMBL" id="KAF7330712.1"/>
    </source>
</evidence>
<proteinExistence type="predicted"/>
<feature type="compositionally biased region" description="Low complexity" evidence="1">
    <location>
        <begin position="364"/>
        <end position="375"/>
    </location>
</feature>
<evidence type="ECO:0000256" key="2">
    <source>
        <dbReference type="SAM" id="Phobius"/>
    </source>
</evidence>
<keyword evidence="2" id="KW-0472">Membrane</keyword>
<dbReference type="EMBL" id="JACAZH010000063">
    <property type="protein sequence ID" value="KAF7330712.1"/>
    <property type="molecule type" value="Genomic_DNA"/>
</dbReference>
<evidence type="ECO:0000256" key="1">
    <source>
        <dbReference type="SAM" id="MobiDB-lite"/>
    </source>
</evidence>
<protein>
    <submittedName>
        <fullName evidence="3">Cytosine-purine permease</fullName>
    </submittedName>
</protein>
<organism evidence="3 4">
    <name type="scientific">Mycena sanguinolenta</name>
    <dbReference type="NCBI Taxonomy" id="230812"/>
    <lineage>
        <taxon>Eukaryota</taxon>
        <taxon>Fungi</taxon>
        <taxon>Dikarya</taxon>
        <taxon>Basidiomycota</taxon>
        <taxon>Agaricomycotina</taxon>
        <taxon>Agaricomycetes</taxon>
        <taxon>Agaricomycetidae</taxon>
        <taxon>Agaricales</taxon>
        <taxon>Marasmiineae</taxon>
        <taxon>Mycenaceae</taxon>
        <taxon>Mycena</taxon>
    </lineage>
</organism>
<dbReference type="Proteomes" id="UP000623467">
    <property type="component" value="Unassembled WGS sequence"/>
</dbReference>
<dbReference type="AlphaFoldDB" id="A0A8H6WY38"/>
<evidence type="ECO:0000313" key="4">
    <source>
        <dbReference type="Proteomes" id="UP000623467"/>
    </source>
</evidence>
<name>A0A8H6WY38_9AGAR</name>
<sequence length="384" mass="41876">MSALQSRRQLGTQLVFYNDLHSRDAVCFDHDERIGTLTGLDGAHALLWGRSLVLSTVLDRKIGIEARDPTGTRGPETERESLNLTRFLLAFAIGILGPGIFFGLGDSMLTIATAVARVYAGLRRQTQPGASAREDGTAPIPSRGVCWVERNRYDCRRADPPSRRVRHNLGRRECRYLVLDLVFVLLGCATKDLINVPIGSGQTGPSNVGCHLQLHHRLGLLRLRPRTASPNPPPRARPSGGRMHAGLVIIIPLVLVEWLGASTLGPVNVLYDYNGVSTGGARELSRTTQTSLAWFTVASWPIIGYYQRLLEQHSISVVHGWLASPSQRVFIIIMAIYIPTAGTHSSPSLEGCMTVLGYYSPYSSSSYSSSTSSFSARPTGRGTV</sequence>
<feature type="region of interest" description="Disordered" evidence="1">
    <location>
        <begin position="364"/>
        <end position="384"/>
    </location>
</feature>
<keyword evidence="4" id="KW-1185">Reference proteome</keyword>
<reference evidence="3" key="1">
    <citation type="submission" date="2020-05" db="EMBL/GenBank/DDBJ databases">
        <title>Mycena genomes resolve the evolution of fungal bioluminescence.</title>
        <authorList>
            <person name="Tsai I.J."/>
        </authorList>
    </citation>
    <scope>NUCLEOTIDE SEQUENCE</scope>
    <source>
        <strain evidence="3">160909Yilan</strain>
    </source>
</reference>
<keyword evidence="2" id="KW-1133">Transmembrane helix</keyword>
<accession>A0A8H6WY38</accession>
<gene>
    <name evidence="3" type="ORF">MSAN_02446900</name>
</gene>